<dbReference type="Gene3D" id="1.10.4080.10">
    <property type="entry name" value="ADP-ribosylation/Crystallin J1"/>
    <property type="match status" value="1"/>
</dbReference>
<dbReference type="Proteomes" id="UP001501444">
    <property type="component" value="Unassembled WGS sequence"/>
</dbReference>
<name>A0ABP5UNB6_9ACTN</name>
<organism evidence="1 2">
    <name type="scientific">Dactylosporangium salmoneum</name>
    <dbReference type="NCBI Taxonomy" id="53361"/>
    <lineage>
        <taxon>Bacteria</taxon>
        <taxon>Bacillati</taxon>
        <taxon>Actinomycetota</taxon>
        <taxon>Actinomycetes</taxon>
        <taxon>Micromonosporales</taxon>
        <taxon>Micromonosporaceae</taxon>
        <taxon>Dactylosporangium</taxon>
    </lineage>
</organism>
<reference evidence="2" key="1">
    <citation type="journal article" date="2019" name="Int. J. Syst. Evol. Microbiol.">
        <title>The Global Catalogue of Microorganisms (GCM) 10K type strain sequencing project: providing services to taxonomists for standard genome sequencing and annotation.</title>
        <authorList>
            <consortium name="The Broad Institute Genomics Platform"/>
            <consortium name="The Broad Institute Genome Sequencing Center for Infectious Disease"/>
            <person name="Wu L."/>
            <person name="Ma J."/>
        </authorList>
    </citation>
    <scope>NUCLEOTIDE SEQUENCE [LARGE SCALE GENOMIC DNA]</scope>
    <source>
        <strain evidence="2">JCM 3272</strain>
    </source>
</reference>
<evidence type="ECO:0000313" key="1">
    <source>
        <dbReference type="EMBL" id="GAA2381354.1"/>
    </source>
</evidence>
<comment type="caution">
    <text evidence="1">The sequence shown here is derived from an EMBL/GenBank/DDBJ whole genome shotgun (WGS) entry which is preliminary data.</text>
</comment>
<dbReference type="InterPro" id="IPR036705">
    <property type="entry name" value="Ribosyl_crysJ1_sf"/>
</dbReference>
<dbReference type="InterPro" id="IPR050792">
    <property type="entry name" value="ADP-ribosylglycohydrolase"/>
</dbReference>
<dbReference type="SUPFAM" id="SSF101478">
    <property type="entry name" value="ADP-ribosylglycohydrolase"/>
    <property type="match status" value="1"/>
</dbReference>
<dbReference type="PANTHER" id="PTHR16222:SF12">
    <property type="entry name" value="ADP-RIBOSYLGLYCOHYDROLASE-RELATED"/>
    <property type="match status" value="1"/>
</dbReference>
<dbReference type="Pfam" id="PF03747">
    <property type="entry name" value="ADP_ribosyl_GH"/>
    <property type="match status" value="1"/>
</dbReference>
<dbReference type="EMBL" id="BAAARV010000088">
    <property type="protein sequence ID" value="GAA2381354.1"/>
    <property type="molecule type" value="Genomic_DNA"/>
</dbReference>
<dbReference type="RefSeq" id="WP_344618714.1">
    <property type="nucleotide sequence ID" value="NZ_BAAARV010000088.1"/>
</dbReference>
<accession>A0ABP5UNB6</accession>
<keyword evidence="2" id="KW-1185">Reference proteome</keyword>
<proteinExistence type="predicted"/>
<protein>
    <submittedName>
        <fullName evidence="1">ADP-ribosylglycohydrolase family protein</fullName>
    </submittedName>
</protein>
<gene>
    <name evidence="1" type="ORF">GCM10010170_089070</name>
</gene>
<sequence>MTKVKAALFGLAFGDALGAPTEFMRYEEIIERYGERGPRDLPPRGLVTDDTQMTLAVASSLVDALAHPPLTAHALEPLLRDRFVVWLADPENNRAPGNTCLAACAALREGRPWWKATVHGSKGCGANMRVAPMGLAPGLTDDERAGAAQLQAAMTHGHPTGLAASELSALAVRWLLDGLPVAELPAALRARCESQREVYRTDWLGDDLWRRPMVDSPSQFIATGWDECLSVLTGLEDQVRYVGPDADPCVAGGAGWVAEEALATALYCLLLFPDSPLDAVARAAASSGDSDSIASLAGGMAGAVHGVDAWPADWYGRIEYRDDLNRYAAAWS</sequence>
<dbReference type="PANTHER" id="PTHR16222">
    <property type="entry name" value="ADP-RIBOSYLGLYCOHYDROLASE"/>
    <property type="match status" value="1"/>
</dbReference>
<evidence type="ECO:0000313" key="2">
    <source>
        <dbReference type="Proteomes" id="UP001501444"/>
    </source>
</evidence>
<dbReference type="InterPro" id="IPR005502">
    <property type="entry name" value="Ribosyl_crysJ1"/>
</dbReference>